<accession>A0A382IVL2</accession>
<protein>
    <recommendedName>
        <fullName evidence="2">Carnitine dehydratase</fullName>
    </recommendedName>
</protein>
<proteinExistence type="predicted"/>
<organism evidence="1">
    <name type="scientific">marine metagenome</name>
    <dbReference type="NCBI Taxonomy" id="408172"/>
    <lineage>
        <taxon>unclassified sequences</taxon>
        <taxon>metagenomes</taxon>
        <taxon>ecological metagenomes</taxon>
    </lineage>
</organism>
<dbReference type="SUPFAM" id="SSF89796">
    <property type="entry name" value="CoA-transferase family III (CaiB/BaiF)"/>
    <property type="match status" value="1"/>
</dbReference>
<dbReference type="EMBL" id="UINC01069977">
    <property type="protein sequence ID" value="SVC03770.1"/>
    <property type="molecule type" value="Genomic_DNA"/>
</dbReference>
<sequence length="167" mass="17224">MGPLKGLKIIEMAGIGPGPFCGMVLADLGAEIIKVDRASAIGTGSKQEASNRGKKSIAVDLKSEEGVEVVFKLVEKADAIFEGFRPGVMERLGLGPNDCLKRNERIVFGRMTGWGQEGPLAKAAGHDINYISLSGALAAIGRPGSPPVPPLNLVGDFGGGGMLLALG</sequence>
<dbReference type="InterPro" id="IPR003673">
    <property type="entry name" value="CoA-Trfase_fam_III"/>
</dbReference>
<dbReference type="Gene3D" id="3.40.50.10540">
    <property type="entry name" value="Crotonobetainyl-coa:carnitine coa-transferase, domain 1"/>
    <property type="match status" value="1"/>
</dbReference>
<dbReference type="PANTHER" id="PTHR48228:SF5">
    <property type="entry name" value="ALPHA-METHYLACYL-COA RACEMASE"/>
    <property type="match status" value="1"/>
</dbReference>
<dbReference type="PANTHER" id="PTHR48228">
    <property type="entry name" value="SUCCINYL-COA--D-CITRAMALATE COA-TRANSFERASE"/>
    <property type="match status" value="1"/>
</dbReference>
<gene>
    <name evidence="1" type="ORF">METZ01_LOCUS256624</name>
</gene>
<name>A0A382IVL2_9ZZZZ</name>
<dbReference type="AlphaFoldDB" id="A0A382IVL2"/>
<dbReference type="InterPro" id="IPR050509">
    <property type="entry name" value="CoA-transferase_III"/>
</dbReference>
<evidence type="ECO:0008006" key="2">
    <source>
        <dbReference type="Google" id="ProtNLM"/>
    </source>
</evidence>
<reference evidence="1" key="1">
    <citation type="submission" date="2018-05" db="EMBL/GenBank/DDBJ databases">
        <authorList>
            <person name="Lanie J.A."/>
            <person name="Ng W.-L."/>
            <person name="Kazmierczak K.M."/>
            <person name="Andrzejewski T.M."/>
            <person name="Davidsen T.M."/>
            <person name="Wayne K.J."/>
            <person name="Tettelin H."/>
            <person name="Glass J.I."/>
            <person name="Rusch D."/>
            <person name="Podicherti R."/>
            <person name="Tsui H.-C.T."/>
            <person name="Winkler M.E."/>
        </authorList>
    </citation>
    <scope>NUCLEOTIDE SEQUENCE</scope>
</reference>
<dbReference type="GO" id="GO:0003824">
    <property type="term" value="F:catalytic activity"/>
    <property type="evidence" value="ECO:0007669"/>
    <property type="project" value="InterPro"/>
</dbReference>
<feature type="non-terminal residue" evidence="1">
    <location>
        <position position="167"/>
    </location>
</feature>
<dbReference type="InterPro" id="IPR023606">
    <property type="entry name" value="CoA-Trfase_III_dom_1_sf"/>
</dbReference>
<dbReference type="Pfam" id="PF02515">
    <property type="entry name" value="CoA_transf_3"/>
    <property type="match status" value="1"/>
</dbReference>
<evidence type="ECO:0000313" key="1">
    <source>
        <dbReference type="EMBL" id="SVC03770.1"/>
    </source>
</evidence>